<dbReference type="NCBIfam" id="NF002074">
    <property type="entry name" value="PRK00913.1-4"/>
    <property type="match status" value="1"/>
</dbReference>
<evidence type="ECO:0000256" key="6">
    <source>
        <dbReference type="ARBA" id="ARBA00022801"/>
    </source>
</evidence>
<dbReference type="SUPFAM" id="SSF52949">
    <property type="entry name" value="Macro domain-like"/>
    <property type="match status" value="1"/>
</dbReference>
<feature type="binding site" evidence="8">
    <location>
        <position position="274"/>
    </location>
    <ligand>
        <name>Mn(2+)</name>
        <dbReference type="ChEBI" id="CHEBI:29035"/>
        <label>2</label>
    </ligand>
</feature>
<dbReference type="Gene3D" id="3.40.630.10">
    <property type="entry name" value="Zn peptidases"/>
    <property type="match status" value="1"/>
</dbReference>
<keyword evidence="5 8" id="KW-0645">Protease</keyword>
<organism evidence="11 12">
    <name type="scientific">Ramlibacter rhizophilus</name>
    <dbReference type="NCBI Taxonomy" id="1781167"/>
    <lineage>
        <taxon>Bacteria</taxon>
        <taxon>Pseudomonadati</taxon>
        <taxon>Pseudomonadota</taxon>
        <taxon>Betaproteobacteria</taxon>
        <taxon>Burkholderiales</taxon>
        <taxon>Comamonadaceae</taxon>
        <taxon>Ramlibacter</taxon>
    </lineage>
</organism>
<keyword evidence="8" id="KW-0479">Metal-binding</keyword>
<comment type="cofactor">
    <cofactor evidence="8">
        <name>Mn(2+)</name>
        <dbReference type="ChEBI" id="CHEBI:29035"/>
    </cofactor>
    <text evidence="8">Binds 2 manganese ions per subunit.</text>
</comment>
<comment type="similarity">
    <text evidence="3 8">Belongs to the peptidase M17 family.</text>
</comment>
<protein>
    <recommendedName>
        <fullName evidence="8">Probable cytosol aminopeptidase</fullName>
        <ecNumber evidence="8">3.4.11.1</ecNumber>
    </recommendedName>
    <alternativeName>
        <fullName evidence="8">Leucine aminopeptidase</fullName>
        <shortName evidence="8">LAP</shortName>
        <ecNumber evidence="8">3.4.11.10</ecNumber>
    </alternativeName>
    <alternativeName>
        <fullName evidence="8">Leucyl aminopeptidase</fullName>
    </alternativeName>
</protein>
<dbReference type="InterPro" id="IPR000819">
    <property type="entry name" value="Peptidase_M17_C"/>
</dbReference>
<dbReference type="PRINTS" id="PR00481">
    <property type="entry name" value="LAMNOPPTDASE"/>
</dbReference>
<dbReference type="AlphaFoldDB" id="A0A4Z0BY00"/>
<feature type="binding site" evidence="8">
    <location>
        <position position="256"/>
    </location>
    <ligand>
        <name>Mn(2+)</name>
        <dbReference type="ChEBI" id="CHEBI:29035"/>
        <label>1</label>
    </ligand>
</feature>
<dbReference type="Pfam" id="PF00883">
    <property type="entry name" value="Peptidase_M17"/>
    <property type="match status" value="1"/>
</dbReference>
<evidence type="ECO:0000256" key="1">
    <source>
        <dbReference type="ARBA" id="ARBA00000135"/>
    </source>
</evidence>
<evidence type="ECO:0000256" key="8">
    <source>
        <dbReference type="HAMAP-Rule" id="MF_00181"/>
    </source>
</evidence>
<gene>
    <name evidence="8" type="primary">pepA</name>
    <name evidence="11" type="ORF">EZ242_04690</name>
</gene>
<dbReference type="PANTHER" id="PTHR11963">
    <property type="entry name" value="LEUCINE AMINOPEPTIDASE-RELATED"/>
    <property type="match status" value="1"/>
</dbReference>
<comment type="function">
    <text evidence="8">Presumably involved in the processing and regular turnover of intracellular proteins. Catalyzes the removal of unsubstituted N-terminal amino acids from various peptides.</text>
</comment>
<evidence type="ECO:0000256" key="3">
    <source>
        <dbReference type="ARBA" id="ARBA00009528"/>
    </source>
</evidence>
<feature type="binding site" evidence="8">
    <location>
        <position position="335"/>
    </location>
    <ligand>
        <name>Mn(2+)</name>
        <dbReference type="ChEBI" id="CHEBI:29035"/>
        <label>1</label>
    </ligand>
</feature>
<dbReference type="OrthoDB" id="9809354at2"/>
<comment type="caution">
    <text evidence="11">The sequence shown here is derived from an EMBL/GenBank/DDBJ whole genome shotgun (WGS) entry which is preliminary data.</text>
</comment>
<proteinExistence type="inferred from homology"/>
<comment type="catalytic activity">
    <reaction evidence="1 8">
        <text>Release of an N-terminal amino acid, Xaa-|-Yaa-, in which Xaa is preferably Leu, but may be other amino acids including Pro although not Arg or Lys, and Yaa may be Pro. Amino acid amides and methyl esters are also readily hydrolyzed, but rates on arylamides are exceedingly low.</text>
        <dbReference type="EC" id="3.4.11.1"/>
    </reaction>
</comment>
<dbReference type="InterPro" id="IPR008283">
    <property type="entry name" value="Peptidase_M17_N"/>
</dbReference>
<evidence type="ECO:0000313" key="12">
    <source>
        <dbReference type="Proteomes" id="UP000297564"/>
    </source>
</evidence>
<dbReference type="EC" id="3.4.11.1" evidence="8"/>
<feature type="binding site" evidence="8">
    <location>
        <position position="335"/>
    </location>
    <ligand>
        <name>Mn(2+)</name>
        <dbReference type="ChEBI" id="CHEBI:29035"/>
        <label>2</label>
    </ligand>
</feature>
<sequence length="525" mass="54172">MDFELKTLDWAGAANEKGDALVVLVEEGFKPGADALSRLAADAIKSKVFEAKPGKTLQAWRPADIASPRVILAGCGDGSARRVHAAVHAVAASLRSAAVRRLVVCLPREAGAHAVRAAVAAAAEASYVYTSTKSKPESREIEKVVIGCADAAACQDDFTAARGAATGIELARELGNLPPNMATPTRLGEEAKRMAKAGGFQCEVLGPKEVAKAGMGSFMAVAQGSEEPLRFIVLKYQGAAASEAPVVVIGKGITFDSGGISIKPAPEMDEMKFDMGGAASVLGTFRALAELKPALNVVGLIPACENMPSGRAFKPGDVVTSLSGQTIEVLNTDAEGRLILCDALSYAERFKPRAVIDIATLTGACVIALGGVRSGLFCSDEGLAQALQSAGEVALDPCWRMPLDEEYGESLKSNFADVANVGGRPAGAVTAAKFLQRFAGKAPWAHLDIAGTAWKGGAAKGATGRPVGLLVQYLLGQAQHRPAPVPKAGKAADRASKAARPAAKRDKPARAARSRATAQGGARGT</sequence>
<comment type="catalytic activity">
    <reaction evidence="2 8">
        <text>Release of an N-terminal amino acid, preferentially leucine, but not glutamic or aspartic acids.</text>
        <dbReference type="EC" id="3.4.11.10"/>
    </reaction>
</comment>
<dbReference type="GO" id="GO:0005737">
    <property type="term" value="C:cytoplasm"/>
    <property type="evidence" value="ECO:0007669"/>
    <property type="project" value="UniProtKB-SubCell"/>
</dbReference>
<keyword evidence="7 8" id="KW-0464">Manganese</keyword>
<dbReference type="EC" id="3.4.11.10" evidence="8"/>
<keyword evidence="4 8" id="KW-0031">Aminopeptidase</keyword>
<keyword evidence="8" id="KW-0963">Cytoplasm</keyword>
<evidence type="ECO:0000256" key="4">
    <source>
        <dbReference type="ARBA" id="ARBA00022438"/>
    </source>
</evidence>
<evidence type="ECO:0000256" key="2">
    <source>
        <dbReference type="ARBA" id="ARBA00000967"/>
    </source>
</evidence>
<feature type="active site" evidence="8">
    <location>
        <position position="337"/>
    </location>
</feature>
<feature type="active site" evidence="8">
    <location>
        <position position="263"/>
    </location>
</feature>
<feature type="domain" description="Cytosol aminopeptidase" evidence="10">
    <location>
        <begin position="331"/>
        <end position="338"/>
    </location>
</feature>
<dbReference type="GO" id="GO:0006508">
    <property type="term" value="P:proteolysis"/>
    <property type="evidence" value="ECO:0007669"/>
    <property type="project" value="UniProtKB-KW"/>
</dbReference>
<evidence type="ECO:0000256" key="7">
    <source>
        <dbReference type="ARBA" id="ARBA00023211"/>
    </source>
</evidence>
<keyword evidence="6 8" id="KW-0378">Hydrolase</keyword>
<dbReference type="Proteomes" id="UP000297564">
    <property type="component" value="Unassembled WGS sequence"/>
</dbReference>
<feature type="region of interest" description="Disordered" evidence="9">
    <location>
        <begin position="481"/>
        <end position="525"/>
    </location>
</feature>
<dbReference type="RefSeq" id="WP_135283989.1">
    <property type="nucleotide sequence ID" value="NZ_SMLL01000002.1"/>
</dbReference>
<dbReference type="GO" id="GO:0070006">
    <property type="term" value="F:metalloaminopeptidase activity"/>
    <property type="evidence" value="ECO:0007669"/>
    <property type="project" value="InterPro"/>
</dbReference>
<dbReference type="PROSITE" id="PS00631">
    <property type="entry name" value="CYTOSOL_AP"/>
    <property type="match status" value="1"/>
</dbReference>
<dbReference type="Gene3D" id="3.40.220.10">
    <property type="entry name" value="Leucine Aminopeptidase, subunit E, domain 1"/>
    <property type="match status" value="1"/>
</dbReference>
<name>A0A4Z0BY00_9BURK</name>
<evidence type="ECO:0000313" key="11">
    <source>
        <dbReference type="EMBL" id="TFZ03190.1"/>
    </source>
</evidence>
<evidence type="ECO:0000256" key="9">
    <source>
        <dbReference type="SAM" id="MobiDB-lite"/>
    </source>
</evidence>
<dbReference type="PANTHER" id="PTHR11963:SF23">
    <property type="entry name" value="CYTOSOL AMINOPEPTIDASE"/>
    <property type="match status" value="1"/>
</dbReference>
<feature type="binding site" evidence="8">
    <location>
        <position position="256"/>
    </location>
    <ligand>
        <name>Mn(2+)</name>
        <dbReference type="ChEBI" id="CHEBI:29035"/>
        <label>2</label>
    </ligand>
</feature>
<dbReference type="InterPro" id="IPR043472">
    <property type="entry name" value="Macro_dom-like"/>
</dbReference>
<dbReference type="GO" id="GO:0030145">
    <property type="term" value="F:manganese ion binding"/>
    <property type="evidence" value="ECO:0007669"/>
    <property type="project" value="UniProtKB-UniRule"/>
</dbReference>
<dbReference type="Pfam" id="PF02789">
    <property type="entry name" value="Peptidase_M17_N"/>
    <property type="match status" value="1"/>
</dbReference>
<evidence type="ECO:0000256" key="5">
    <source>
        <dbReference type="ARBA" id="ARBA00022670"/>
    </source>
</evidence>
<comment type="subcellular location">
    <subcellularLocation>
        <location evidence="8">Cytoplasm</location>
    </subcellularLocation>
</comment>
<accession>A0A4Z0BY00</accession>
<dbReference type="HAMAP" id="MF_00181">
    <property type="entry name" value="Cytosol_peptidase_M17"/>
    <property type="match status" value="1"/>
</dbReference>
<dbReference type="EMBL" id="SMLL01000002">
    <property type="protein sequence ID" value="TFZ03190.1"/>
    <property type="molecule type" value="Genomic_DNA"/>
</dbReference>
<dbReference type="InterPro" id="IPR011356">
    <property type="entry name" value="Leucine_aapep/pepB"/>
</dbReference>
<dbReference type="InterPro" id="IPR023042">
    <property type="entry name" value="Peptidase_M17_leu_NH2_pept"/>
</dbReference>
<keyword evidence="12" id="KW-1185">Reference proteome</keyword>
<dbReference type="CDD" id="cd00433">
    <property type="entry name" value="Peptidase_M17"/>
    <property type="match status" value="1"/>
</dbReference>
<reference evidence="11 12" key="1">
    <citation type="submission" date="2019-03" db="EMBL/GenBank/DDBJ databases">
        <title>Ramlibacter rhizophilus CCTCC AB2015357, whole genome shotgun sequence.</title>
        <authorList>
            <person name="Zhang X."/>
            <person name="Feng G."/>
            <person name="Zhu H."/>
        </authorList>
    </citation>
    <scope>NUCLEOTIDE SEQUENCE [LARGE SCALE GENOMIC DNA]</scope>
    <source>
        <strain evidence="11 12">CCTCC AB2015357</strain>
    </source>
</reference>
<dbReference type="SUPFAM" id="SSF53187">
    <property type="entry name" value="Zn-dependent exopeptidases"/>
    <property type="match status" value="1"/>
</dbReference>
<evidence type="ECO:0000259" key="10">
    <source>
        <dbReference type="PROSITE" id="PS00631"/>
    </source>
</evidence>
<feature type="binding site" evidence="8">
    <location>
        <position position="333"/>
    </location>
    <ligand>
        <name>Mn(2+)</name>
        <dbReference type="ChEBI" id="CHEBI:29035"/>
        <label>1</label>
    </ligand>
</feature>
<feature type="binding site" evidence="8">
    <location>
        <position position="251"/>
    </location>
    <ligand>
        <name>Mn(2+)</name>
        <dbReference type="ChEBI" id="CHEBI:29035"/>
        <label>2</label>
    </ligand>
</feature>